<reference evidence="1 2" key="1">
    <citation type="journal article" date="2021" name="Commun. Biol.">
        <title>The genome of Shorea leprosula (Dipterocarpaceae) highlights the ecological relevance of drought in aseasonal tropical rainforests.</title>
        <authorList>
            <person name="Ng K.K.S."/>
            <person name="Kobayashi M.J."/>
            <person name="Fawcett J.A."/>
            <person name="Hatakeyama M."/>
            <person name="Paape T."/>
            <person name="Ng C.H."/>
            <person name="Ang C.C."/>
            <person name="Tnah L.H."/>
            <person name="Lee C.T."/>
            <person name="Nishiyama T."/>
            <person name="Sese J."/>
            <person name="O'Brien M.J."/>
            <person name="Copetti D."/>
            <person name="Mohd Noor M.I."/>
            <person name="Ong R.C."/>
            <person name="Putra M."/>
            <person name="Sireger I.Z."/>
            <person name="Indrioko S."/>
            <person name="Kosugi Y."/>
            <person name="Izuno A."/>
            <person name="Isagi Y."/>
            <person name="Lee S.L."/>
            <person name="Shimizu K.K."/>
        </authorList>
    </citation>
    <scope>NUCLEOTIDE SEQUENCE [LARGE SCALE GENOMIC DNA]</scope>
    <source>
        <strain evidence="1">214</strain>
    </source>
</reference>
<gene>
    <name evidence="1" type="ORF">SLEP1_g17648</name>
</gene>
<keyword evidence="2" id="KW-1185">Reference proteome</keyword>
<proteinExistence type="predicted"/>
<dbReference type="EMBL" id="BPVZ01000024">
    <property type="protein sequence ID" value="GKV05662.1"/>
    <property type="molecule type" value="Genomic_DNA"/>
</dbReference>
<evidence type="ECO:0000313" key="1">
    <source>
        <dbReference type="EMBL" id="GKV05662.1"/>
    </source>
</evidence>
<accession>A0AAV5IUY1</accession>
<protein>
    <submittedName>
        <fullName evidence="1">Uncharacterized protein</fullName>
    </submittedName>
</protein>
<evidence type="ECO:0000313" key="2">
    <source>
        <dbReference type="Proteomes" id="UP001054252"/>
    </source>
</evidence>
<dbReference type="AlphaFoldDB" id="A0AAV5IUY1"/>
<dbReference type="Proteomes" id="UP001054252">
    <property type="component" value="Unassembled WGS sequence"/>
</dbReference>
<sequence>MLPFFLEREVIYKGMNASGWAMFSILMFKKTVVSNWVPLRAYHKN</sequence>
<organism evidence="1 2">
    <name type="scientific">Rubroshorea leprosula</name>
    <dbReference type="NCBI Taxonomy" id="152421"/>
    <lineage>
        <taxon>Eukaryota</taxon>
        <taxon>Viridiplantae</taxon>
        <taxon>Streptophyta</taxon>
        <taxon>Embryophyta</taxon>
        <taxon>Tracheophyta</taxon>
        <taxon>Spermatophyta</taxon>
        <taxon>Magnoliopsida</taxon>
        <taxon>eudicotyledons</taxon>
        <taxon>Gunneridae</taxon>
        <taxon>Pentapetalae</taxon>
        <taxon>rosids</taxon>
        <taxon>malvids</taxon>
        <taxon>Malvales</taxon>
        <taxon>Dipterocarpaceae</taxon>
        <taxon>Rubroshorea</taxon>
    </lineage>
</organism>
<comment type="caution">
    <text evidence="1">The sequence shown here is derived from an EMBL/GenBank/DDBJ whole genome shotgun (WGS) entry which is preliminary data.</text>
</comment>
<name>A0AAV5IUY1_9ROSI</name>